<reference evidence="2 3" key="1">
    <citation type="journal article" date="2015" name="Genome Announc.">
        <title>Draft Genome Sequence of Filamentous Marine Cyanobacterium Lyngbya confervoides Strain BDU141951.</title>
        <authorList>
            <person name="Chandrababunaidu M.M."/>
            <person name="Sen D."/>
            <person name="Tripathy S."/>
        </authorList>
    </citation>
    <scope>NUCLEOTIDE SEQUENCE [LARGE SCALE GENOMIC DNA]</scope>
    <source>
        <strain evidence="2 3">BDU141951</strain>
    </source>
</reference>
<feature type="domain" description="SnoaL-like" evidence="1">
    <location>
        <begin position="7"/>
        <end position="115"/>
    </location>
</feature>
<comment type="caution">
    <text evidence="2">The sequence shown here is derived from an EMBL/GenBank/DDBJ whole genome shotgun (WGS) entry which is preliminary data.</text>
</comment>
<dbReference type="PANTHER" id="PTHR41252:SF1">
    <property type="entry name" value="BLR2505 PROTEIN"/>
    <property type="match status" value="1"/>
</dbReference>
<evidence type="ECO:0000313" key="3">
    <source>
        <dbReference type="Proteomes" id="UP000031561"/>
    </source>
</evidence>
<gene>
    <name evidence="2" type="ORF">QQ91_0004385</name>
</gene>
<dbReference type="Proteomes" id="UP000031561">
    <property type="component" value="Unassembled WGS sequence"/>
</dbReference>
<dbReference type="EMBL" id="JTHE03000028">
    <property type="protein sequence ID" value="MCM1982070.1"/>
    <property type="molecule type" value="Genomic_DNA"/>
</dbReference>
<dbReference type="RefSeq" id="WP_166280505.1">
    <property type="nucleotide sequence ID" value="NZ_JTHE03000028.1"/>
</dbReference>
<sequence length="144" mass="16484">MGNITTVQQIYAAFGRGDIPAILEHLADSVEWEYGISKTEVPWLQLQNGKTNVSNFFESLKQFDLHKFEPKVFFENGNIVVALIDVELTVKATGIKIIEEDETHIWHFNTKGQVIKYGHRLDTHRHWLAYKGKNSLGINLVDFA</sequence>
<dbReference type="PANTHER" id="PTHR41252">
    <property type="entry name" value="BLR2505 PROTEIN"/>
    <property type="match status" value="1"/>
</dbReference>
<keyword evidence="3" id="KW-1185">Reference proteome</keyword>
<name>A0ABD4T0D8_9CYAN</name>
<organism evidence="2 3">
    <name type="scientific">Lyngbya confervoides BDU141951</name>
    <dbReference type="NCBI Taxonomy" id="1574623"/>
    <lineage>
        <taxon>Bacteria</taxon>
        <taxon>Bacillati</taxon>
        <taxon>Cyanobacteriota</taxon>
        <taxon>Cyanophyceae</taxon>
        <taxon>Oscillatoriophycideae</taxon>
        <taxon>Oscillatoriales</taxon>
        <taxon>Microcoleaceae</taxon>
        <taxon>Lyngbya</taxon>
    </lineage>
</organism>
<dbReference type="Pfam" id="PF12680">
    <property type="entry name" value="SnoaL_2"/>
    <property type="match status" value="1"/>
</dbReference>
<accession>A0ABD4T0D8</accession>
<dbReference type="AlphaFoldDB" id="A0ABD4T0D8"/>
<dbReference type="SUPFAM" id="SSF54427">
    <property type="entry name" value="NTF2-like"/>
    <property type="match status" value="1"/>
</dbReference>
<dbReference type="Gene3D" id="3.10.450.50">
    <property type="match status" value="1"/>
</dbReference>
<dbReference type="InterPro" id="IPR032710">
    <property type="entry name" value="NTF2-like_dom_sf"/>
</dbReference>
<proteinExistence type="predicted"/>
<protein>
    <submittedName>
        <fullName evidence="2">Nuclear transport factor 2 family protein</fullName>
    </submittedName>
</protein>
<dbReference type="InterPro" id="IPR037401">
    <property type="entry name" value="SnoaL-like"/>
</dbReference>
<evidence type="ECO:0000313" key="2">
    <source>
        <dbReference type="EMBL" id="MCM1982070.1"/>
    </source>
</evidence>
<evidence type="ECO:0000259" key="1">
    <source>
        <dbReference type="Pfam" id="PF12680"/>
    </source>
</evidence>